<keyword evidence="1" id="KW-0472">Membrane</keyword>
<protein>
    <submittedName>
        <fullName evidence="2">Uncharacterized protein</fullName>
    </submittedName>
</protein>
<dbReference type="EMBL" id="QXFW01006072">
    <property type="protein sequence ID" value="KAE8960199.1"/>
    <property type="molecule type" value="Genomic_DNA"/>
</dbReference>
<keyword evidence="1" id="KW-0812">Transmembrane</keyword>
<comment type="caution">
    <text evidence="2">The sequence shown here is derived from an EMBL/GenBank/DDBJ whole genome shotgun (WGS) entry which is preliminary data.</text>
</comment>
<feature type="transmembrane region" description="Helical" evidence="1">
    <location>
        <begin position="52"/>
        <end position="75"/>
    </location>
</feature>
<evidence type="ECO:0000313" key="2">
    <source>
        <dbReference type="EMBL" id="KAE8960199.1"/>
    </source>
</evidence>
<reference evidence="2 3" key="1">
    <citation type="submission" date="2018-09" db="EMBL/GenBank/DDBJ databases">
        <title>Genomic investigation of the strawberry pathogen Phytophthora fragariae indicates pathogenicity is determined by transcriptional variation in three key races.</title>
        <authorList>
            <person name="Adams T.M."/>
            <person name="Armitage A.D."/>
            <person name="Sobczyk M.K."/>
            <person name="Bates H.J."/>
            <person name="Dunwell J.M."/>
            <person name="Nellist C.F."/>
            <person name="Harrison R.J."/>
        </authorList>
    </citation>
    <scope>NUCLEOTIDE SEQUENCE [LARGE SCALE GENOMIC DNA]</scope>
    <source>
        <strain evidence="2 3">SCRP245</strain>
    </source>
</reference>
<evidence type="ECO:0000256" key="1">
    <source>
        <dbReference type="SAM" id="Phobius"/>
    </source>
</evidence>
<name>A0A6A3GT83_9STRA</name>
<accession>A0A6A3GT83</accession>
<dbReference type="Proteomes" id="UP000460718">
    <property type="component" value="Unassembled WGS sequence"/>
</dbReference>
<gene>
    <name evidence="2" type="ORF">PF011_g30174</name>
</gene>
<sequence>MGPTIVPQEKSAPSHQPCGTFLIFVAMAYRYLTMDSMPFFVSMWSPKGTEHYRFYGVMFGIVGAMHGVRVLNIIVMSIQERSKSLTIGQSTEPTAIIASSAFTYSNVEQSFLSSGFLRRRE</sequence>
<keyword evidence="1" id="KW-1133">Transmembrane helix</keyword>
<organism evidence="2 3">
    <name type="scientific">Phytophthora fragariae</name>
    <dbReference type="NCBI Taxonomy" id="53985"/>
    <lineage>
        <taxon>Eukaryota</taxon>
        <taxon>Sar</taxon>
        <taxon>Stramenopiles</taxon>
        <taxon>Oomycota</taxon>
        <taxon>Peronosporomycetes</taxon>
        <taxon>Peronosporales</taxon>
        <taxon>Peronosporaceae</taxon>
        <taxon>Phytophthora</taxon>
    </lineage>
</organism>
<evidence type="ECO:0000313" key="3">
    <source>
        <dbReference type="Proteomes" id="UP000460718"/>
    </source>
</evidence>
<dbReference type="AlphaFoldDB" id="A0A6A3GT83"/>
<feature type="transmembrane region" description="Helical" evidence="1">
    <location>
        <begin position="12"/>
        <end position="32"/>
    </location>
</feature>
<proteinExistence type="predicted"/>